<dbReference type="Pfam" id="PF13937">
    <property type="entry name" value="DUF4212"/>
    <property type="match status" value="1"/>
</dbReference>
<dbReference type="AlphaFoldDB" id="A0A1B4V7B7"/>
<keyword evidence="1" id="KW-1133">Transmembrane helix</keyword>
<evidence type="ECO:0000313" key="4">
    <source>
        <dbReference type="Proteomes" id="UP000218899"/>
    </source>
</evidence>
<proteinExistence type="predicted"/>
<dbReference type="EMBL" id="AP014936">
    <property type="protein sequence ID" value="BAU47224.1"/>
    <property type="molecule type" value="Genomic_DNA"/>
</dbReference>
<organism evidence="3 4">
    <name type="scientific">Sulfurifustis variabilis</name>
    <dbReference type="NCBI Taxonomy" id="1675686"/>
    <lineage>
        <taxon>Bacteria</taxon>
        <taxon>Pseudomonadati</taxon>
        <taxon>Pseudomonadota</taxon>
        <taxon>Gammaproteobacteria</taxon>
        <taxon>Acidiferrobacterales</taxon>
        <taxon>Acidiferrobacteraceae</taxon>
        <taxon>Sulfurifustis</taxon>
    </lineage>
</organism>
<reference evidence="3 4" key="1">
    <citation type="submission" date="2015-08" db="EMBL/GenBank/DDBJ databases">
        <title>Complete genome sequence of Sulfurifustis variabilis.</title>
        <authorList>
            <person name="Miura A."/>
            <person name="Kojima H."/>
            <person name="Fukui M."/>
        </authorList>
    </citation>
    <scope>NUCLEOTIDE SEQUENCE [LARGE SCALE GENOMIC DNA]</scope>
    <source>
        <strain evidence="4">skN76</strain>
    </source>
</reference>
<accession>A0A1B4V7B7</accession>
<keyword evidence="4" id="KW-1185">Reference proteome</keyword>
<evidence type="ECO:0000259" key="2">
    <source>
        <dbReference type="Pfam" id="PF13937"/>
    </source>
</evidence>
<dbReference type="RefSeq" id="WP_096458701.1">
    <property type="nucleotide sequence ID" value="NZ_AP014936.1"/>
</dbReference>
<name>A0A1B4V7B7_9GAMM</name>
<dbReference type="NCBIfam" id="TIGR03647">
    <property type="entry name" value="Na_symport_sm"/>
    <property type="match status" value="1"/>
</dbReference>
<protein>
    <submittedName>
        <fullName evidence="3">Membrane protein</fullName>
    </submittedName>
</protein>
<feature type="transmembrane region" description="Helical" evidence="1">
    <location>
        <begin position="49"/>
        <end position="70"/>
    </location>
</feature>
<gene>
    <name evidence="3" type="ORF">SVA_0645</name>
</gene>
<feature type="domain" description="Sodium symporter small subunit" evidence="2">
    <location>
        <begin position="8"/>
        <end position="82"/>
    </location>
</feature>
<evidence type="ECO:0000256" key="1">
    <source>
        <dbReference type="SAM" id="Phobius"/>
    </source>
</evidence>
<keyword evidence="1" id="KW-0472">Membrane</keyword>
<feature type="transmembrane region" description="Helical" evidence="1">
    <location>
        <begin position="15"/>
        <end position="37"/>
    </location>
</feature>
<evidence type="ECO:0000313" key="3">
    <source>
        <dbReference type="EMBL" id="BAU47224.1"/>
    </source>
</evidence>
<dbReference type="KEGG" id="sva:SVA_0645"/>
<keyword evidence="1" id="KW-0812">Transmembrane</keyword>
<dbReference type="InterPro" id="IPR019886">
    <property type="entry name" value="Na_symporter_ssu"/>
</dbReference>
<dbReference type="OrthoDB" id="9797746at2"/>
<sequence length="87" mass="10400">MELTERHREYWQKNLRITAILMAIWFVVTYVVGYFATAINQITIFGWPLAFYMGAQGALVIYVLIIFYYARYMNRLDQEYDVAERGE</sequence>
<dbReference type="Proteomes" id="UP000218899">
    <property type="component" value="Chromosome"/>
</dbReference>